<dbReference type="InterPro" id="IPR036236">
    <property type="entry name" value="Znf_C2H2_sf"/>
</dbReference>
<protein>
    <recommendedName>
        <fullName evidence="8">C2H2-type domain-containing protein</fullName>
    </recommendedName>
</protein>
<evidence type="ECO:0000256" key="7">
    <source>
        <dbReference type="PROSITE-ProRule" id="PRU00042"/>
    </source>
</evidence>
<comment type="subcellular location">
    <subcellularLocation>
        <location evidence="1">Nucleus</location>
    </subcellularLocation>
</comment>
<name>A0ABP0FLW0_CLALP</name>
<feature type="domain" description="C2H2-type" evidence="8">
    <location>
        <begin position="241"/>
        <end position="268"/>
    </location>
</feature>
<keyword evidence="2" id="KW-0479">Metal-binding</keyword>
<evidence type="ECO:0000259" key="8">
    <source>
        <dbReference type="PROSITE" id="PS50157"/>
    </source>
</evidence>
<keyword evidence="4 7" id="KW-0863">Zinc-finger</keyword>
<dbReference type="Gene3D" id="3.30.160.60">
    <property type="entry name" value="Classic Zinc Finger"/>
    <property type="match status" value="3"/>
</dbReference>
<reference evidence="9 10" key="1">
    <citation type="submission" date="2024-02" db="EMBL/GenBank/DDBJ databases">
        <authorList>
            <person name="Daric V."/>
            <person name="Darras S."/>
        </authorList>
    </citation>
    <scope>NUCLEOTIDE SEQUENCE [LARGE SCALE GENOMIC DNA]</scope>
</reference>
<comment type="caution">
    <text evidence="9">The sequence shown here is derived from an EMBL/GenBank/DDBJ whole genome shotgun (WGS) entry which is preliminary data.</text>
</comment>
<evidence type="ECO:0000313" key="9">
    <source>
        <dbReference type="EMBL" id="CAK8679686.1"/>
    </source>
</evidence>
<organism evidence="9 10">
    <name type="scientific">Clavelina lepadiformis</name>
    <name type="common">Light-bulb sea squirt</name>
    <name type="synonym">Ascidia lepadiformis</name>
    <dbReference type="NCBI Taxonomy" id="159417"/>
    <lineage>
        <taxon>Eukaryota</taxon>
        <taxon>Metazoa</taxon>
        <taxon>Chordata</taxon>
        <taxon>Tunicata</taxon>
        <taxon>Ascidiacea</taxon>
        <taxon>Aplousobranchia</taxon>
        <taxon>Clavelinidae</taxon>
        <taxon>Clavelina</taxon>
    </lineage>
</organism>
<dbReference type="PANTHER" id="PTHR24394:SF44">
    <property type="entry name" value="ZINC FINGER PROTEIN 271-LIKE"/>
    <property type="match status" value="1"/>
</dbReference>
<dbReference type="InterPro" id="IPR013087">
    <property type="entry name" value="Znf_C2H2_type"/>
</dbReference>
<dbReference type="EMBL" id="CAWYQH010000068">
    <property type="protein sequence ID" value="CAK8679686.1"/>
    <property type="molecule type" value="Genomic_DNA"/>
</dbReference>
<dbReference type="SMART" id="SM00355">
    <property type="entry name" value="ZnF_C2H2"/>
    <property type="match status" value="3"/>
</dbReference>
<evidence type="ECO:0000256" key="1">
    <source>
        <dbReference type="ARBA" id="ARBA00004123"/>
    </source>
</evidence>
<evidence type="ECO:0000256" key="5">
    <source>
        <dbReference type="ARBA" id="ARBA00022833"/>
    </source>
</evidence>
<feature type="domain" description="C2H2-type" evidence="8">
    <location>
        <begin position="213"/>
        <end position="240"/>
    </location>
</feature>
<dbReference type="PROSITE" id="PS00028">
    <property type="entry name" value="ZINC_FINGER_C2H2_1"/>
    <property type="match status" value="3"/>
</dbReference>
<dbReference type="PROSITE" id="PS50157">
    <property type="entry name" value="ZINC_FINGER_C2H2_2"/>
    <property type="match status" value="3"/>
</dbReference>
<keyword evidence="10" id="KW-1185">Reference proteome</keyword>
<dbReference type="Pfam" id="PF00096">
    <property type="entry name" value="zf-C2H2"/>
    <property type="match status" value="3"/>
</dbReference>
<dbReference type="Proteomes" id="UP001642483">
    <property type="component" value="Unassembled WGS sequence"/>
</dbReference>
<evidence type="ECO:0000256" key="6">
    <source>
        <dbReference type="ARBA" id="ARBA00023242"/>
    </source>
</evidence>
<feature type="domain" description="C2H2-type" evidence="8">
    <location>
        <begin position="269"/>
        <end position="292"/>
    </location>
</feature>
<evidence type="ECO:0000256" key="3">
    <source>
        <dbReference type="ARBA" id="ARBA00022737"/>
    </source>
</evidence>
<keyword evidence="3" id="KW-0677">Repeat</keyword>
<evidence type="ECO:0000256" key="4">
    <source>
        <dbReference type="ARBA" id="ARBA00022771"/>
    </source>
</evidence>
<keyword evidence="5" id="KW-0862">Zinc</keyword>
<keyword evidence="6" id="KW-0539">Nucleus</keyword>
<dbReference type="PANTHER" id="PTHR24394">
    <property type="entry name" value="ZINC FINGER PROTEIN"/>
    <property type="match status" value="1"/>
</dbReference>
<dbReference type="SUPFAM" id="SSF57667">
    <property type="entry name" value="beta-beta-alpha zinc fingers"/>
    <property type="match status" value="2"/>
</dbReference>
<evidence type="ECO:0000256" key="2">
    <source>
        <dbReference type="ARBA" id="ARBA00022723"/>
    </source>
</evidence>
<evidence type="ECO:0000313" key="10">
    <source>
        <dbReference type="Proteomes" id="UP001642483"/>
    </source>
</evidence>
<sequence length="316" mass="35412">MNSLNVEDGAGLGADVIGMLILNELKCLRRELTDEVKKIGERLTNLPQMKFKFRESMSGDISAEVTDDFSCGTLRQPMNLLSRSEENANLLHRSTKETFKEVLSDSSIIESHAAFNMGHPAKELTNYSRYSAGHDGDICDENFLVLPGFNHRAGLPLSKVLGSDIECGGHQYDVNHDHSYLNHAESLDHLESSILVESHAMDVNKQIKKYKKFKCEICSKNFSTKGSLLRHNHLHSGVRKFVCKVCGKGFFRSDHLNTHFATHTHKKSFSCHVCKRRFSSSQNLQKHSNMHSLSLVATAVPAILHETESDANETES</sequence>
<gene>
    <name evidence="9" type="ORF">CVLEPA_LOCUS9940</name>
</gene>
<proteinExistence type="predicted"/>
<accession>A0ABP0FLW0</accession>